<keyword evidence="18" id="KW-0175">Coiled coil</keyword>
<dbReference type="Gene3D" id="1.10.287.130">
    <property type="match status" value="1"/>
</dbReference>
<evidence type="ECO:0000256" key="10">
    <source>
        <dbReference type="ARBA" id="ARBA00022741"/>
    </source>
</evidence>
<dbReference type="Proteomes" id="UP001257909">
    <property type="component" value="Unassembled WGS sequence"/>
</dbReference>
<evidence type="ECO:0000256" key="13">
    <source>
        <dbReference type="ARBA" id="ARBA00022989"/>
    </source>
</evidence>
<dbReference type="SUPFAM" id="SSF47226">
    <property type="entry name" value="Histidine-containing phosphotransfer domain, HPT domain"/>
    <property type="match status" value="1"/>
</dbReference>
<dbReference type="Gene3D" id="3.40.50.2300">
    <property type="match status" value="1"/>
</dbReference>
<reference evidence="23 24" key="1">
    <citation type="submission" date="2023-07" db="EMBL/GenBank/DDBJ databases">
        <title>Sorghum-associated microbial communities from plants grown in Nebraska, USA.</title>
        <authorList>
            <person name="Schachtman D."/>
        </authorList>
    </citation>
    <scope>NUCLEOTIDE SEQUENCE [LARGE SCALE GENOMIC DNA]</scope>
    <source>
        <strain evidence="23 24">4138</strain>
    </source>
</reference>
<dbReference type="EMBL" id="JAVDWR010000011">
    <property type="protein sequence ID" value="MDR7121966.1"/>
    <property type="molecule type" value="Genomic_DNA"/>
</dbReference>
<evidence type="ECO:0000256" key="5">
    <source>
        <dbReference type="ARBA" id="ARBA00022519"/>
    </source>
</evidence>
<evidence type="ECO:0000259" key="20">
    <source>
        <dbReference type="PROSITE" id="PS50109"/>
    </source>
</evidence>
<feature type="modified residue" description="4-aspartylphosphate" evidence="17">
    <location>
        <position position="882"/>
    </location>
</feature>
<evidence type="ECO:0000256" key="2">
    <source>
        <dbReference type="ARBA" id="ARBA00004429"/>
    </source>
</evidence>
<dbReference type="GO" id="GO:0004673">
    <property type="term" value="F:protein histidine kinase activity"/>
    <property type="evidence" value="ECO:0007669"/>
    <property type="project" value="UniProtKB-EC"/>
</dbReference>
<keyword evidence="9" id="KW-0732">Signal</keyword>
<dbReference type="Pfam" id="PF00072">
    <property type="entry name" value="Response_reg"/>
    <property type="match status" value="1"/>
</dbReference>
<evidence type="ECO:0000256" key="6">
    <source>
        <dbReference type="ARBA" id="ARBA00022553"/>
    </source>
</evidence>
<dbReference type="InterPro" id="IPR036890">
    <property type="entry name" value="HATPase_C_sf"/>
</dbReference>
<keyword evidence="13 19" id="KW-1133">Transmembrane helix</keyword>
<sequence>MRLVVWIFLLLIPMVSAAQQLQLFSRSTAVIQVEKTAVEQHWLMAKKSLVFGALDDQHPPFVIKTNGKDLEGITADYLGLISIALALPVEIRSYATKAELIAAVRSGDIDFYSYARMNELDVADIVATEPYADDIPVLVTSTHQQSAEKLKTVKSPKLAFSKHYLTPELLQQSFPDATLLPYDNLTQAIEAVALGHAELYLGNVISAHYLIHTGHFSELHISNFTPLTSGHFNFYTSTQKTELLALLNKVIAAVPQTGQQQILQRWSAGRALYMLAERIELSEAEHRYIEGNKPVRLVHILGDTPFLMGSKDLNQGVGILKSLTEAISAKTGLEFEWVAARSLTELLQLLKEGKADMAAILSPNAERAEFLNFTRPYLVTSYALLTRSDASMSQLRLEQMAGKTLAIQKHHAIDPYLRSTYPDLKLKYVENLQQSVDAVLKGQADALVENLVIARFYAEYSYKNQLQISSSFMPSAARFSLAVSKQQPELYSILDKTLLSIPPDQLALLSDWSVNTAVPNFWQSYRQQLMLAAAAFVLIVLAFLFWNFYLRRQVRERQLLLEQVEQAKEQALEASKAKSFFLSTMSHEIRTPLHAIIGTLELAKRQADDKLWDFTAIDIAYDSAQGLKELIGDILDIAKIEAGQLELKPQWLQLQDEAKRLYQVFVGMAKSKGLYLNYKMDLALKPYQVELDPLLFKQLLSNLLNNAIKFTPQGGVELSLTLLEQQGDQLRVQLKVKDTGVGLSPEQSEKVLKPFAQLANSEQVSGERGTGLGLSICQTIVQLMQGSFSIQSEKGQGTEIQIELQLPCRAAVHSEHNEITTAPTTDQHHQPLKLLVVDDHQVNRMLLQRQLSYLGHQVWQAADGAEALELLQQQPVDLVLTDCNMPRMDGYQLAQAIRAAQALQHLAVLGLTARAQSDEIARCIAAGMNDCLFKPISINELQQSIQKYAKGKAAFNIDALFALAGPDPAFARQMLSTLCQSNSDDIEQLKLLLQQSDWDALKRLGHKIKGAAVLVQAEQLLESCEVLEKATEQQITSASLRVLAALKVFNREAQLWCDNSQKELASNEEN</sequence>
<evidence type="ECO:0000256" key="3">
    <source>
        <dbReference type="ARBA" id="ARBA00012438"/>
    </source>
</evidence>
<evidence type="ECO:0000259" key="22">
    <source>
        <dbReference type="PROSITE" id="PS50894"/>
    </source>
</evidence>
<dbReference type="InterPro" id="IPR004358">
    <property type="entry name" value="Sig_transdc_His_kin-like_C"/>
</dbReference>
<keyword evidence="7 23" id="KW-0808">Transferase</keyword>
<dbReference type="SUPFAM" id="SSF55874">
    <property type="entry name" value="ATPase domain of HSP90 chaperone/DNA topoisomerase II/histidine kinase"/>
    <property type="match status" value="1"/>
</dbReference>
<feature type="domain" description="Histidine kinase" evidence="20">
    <location>
        <begin position="584"/>
        <end position="808"/>
    </location>
</feature>
<evidence type="ECO:0000256" key="19">
    <source>
        <dbReference type="SAM" id="Phobius"/>
    </source>
</evidence>
<dbReference type="Gene3D" id="3.40.190.10">
    <property type="entry name" value="Periplasmic binding protein-like II"/>
    <property type="match status" value="4"/>
</dbReference>
<keyword evidence="14" id="KW-0902">Two-component regulatory system</keyword>
<dbReference type="Pfam" id="PF00512">
    <property type="entry name" value="HisKA"/>
    <property type="match status" value="1"/>
</dbReference>
<dbReference type="SUPFAM" id="SSF52172">
    <property type="entry name" value="CheY-like"/>
    <property type="match status" value="1"/>
</dbReference>
<evidence type="ECO:0000313" key="24">
    <source>
        <dbReference type="Proteomes" id="UP001257909"/>
    </source>
</evidence>
<dbReference type="Pfam" id="PF01627">
    <property type="entry name" value="Hpt"/>
    <property type="match status" value="1"/>
</dbReference>
<dbReference type="InterPro" id="IPR049870">
    <property type="entry name" value="BvgS-like_periplasmic1"/>
</dbReference>
<keyword evidence="8 19" id="KW-0812">Transmembrane</keyword>
<name>A0ABU1W1Y8_9GAMM</name>
<dbReference type="InterPro" id="IPR049871">
    <property type="entry name" value="BvgS-like_periplasmic2"/>
</dbReference>
<dbReference type="RefSeq" id="WP_310279742.1">
    <property type="nucleotide sequence ID" value="NZ_JAVDWR010000011.1"/>
</dbReference>
<comment type="catalytic activity">
    <reaction evidence="1">
        <text>ATP + protein L-histidine = ADP + protein N-phospho-L-histidine.</text>
        <dbReference type="EC" id="2.7.13.3"/>
    </reaction>
</comment>
<gene>
    <name evidence="23" type="ORF">J2W69_002923</name>
</gene>
<dbReference type="InterPro" id="IPR008207">
    <property type="entry name" value="Sig_transdc_His_kin_Hpt_dom"/>
</dbReference>
<dbReference type="Gene3D" id="3.30.565.10">
    <property type="entry name" value="Histidine kinase-like ATPase, C-terminal domain"/>
    <property type="match status" value="1"/>
</dbReference>
<keyword evidence="4" id="KW-1003">Cell membrane</keyword>
<dbReference type="InterPro" id="IPR003594">
    <property type="entry name" value="HATPase_dom"/>
</dbReference>
<evidence type="ECO:0000256" key="14">
    <source>
        <dbReference type="ARBA" id="ARBA00023012"/>
    </source>
</evidence>
<dbReference type="PROSITE" id="PS50109">
    <property type="entry name" value="HIS_KIN"/>
    <property type="match status" value="1"/>
</dbReference>
<dbReference type="Pfam" id="PF02518">
    <property type="entry name" value="HATPase_c"/>
    <property type="match status" value="1"/>
</dbReference>
<dbReference type="PRINTS" id="PR00344">
    <property type="entry name" value="BCTRLSENSOR"/>
</dbReference>
<dbReference type="CDD" id="cd16922">
    <property type="entry name" value="HATPase_EvgS-ArcB-TorS-like"/>
    <property type="match status" value="1"/>
</dbReference>
<evidence type="ECO:0000256" key="15">
    <source>
        <dbReference type="ARBA" id="ARBA00023136"/>
    </source>
</evidence>
<keyword evidence="15 19" id="KW-0472">Membrane</keyword>
<dbReference type="SMART" id="SM00388">
    <property type="entry name" value="HisKA"/>
    <property type="match status" value="1"/>
</dbReference>
<protein>
    <recommendedName>
        <fullName evidence="3">histidine kinase</fullName>
        <ecNumber evidence="3">2.7.13.3</ecNumber>
    </recommendedName>
</protein>
<organism evidence="23 24">
    <name type="scientific">Rheinheimera soli</name>
    <dbReference type="NCBI Taxonomy" id="443616"/>
    <lineage>
        <taxon>Bacteria</taxon>
        <taxon>Pseudomonadati</taxon>
        <taxon>Pseudomonadota</taxon>
        <taxon>Gammaproteobacteria</taxon>
        <taxon>Chromatiales</taxon>
        <taxon>Chromatiaceae</taxon>
        <taxon>Rheinheimera</taxon>
    </lineage>
</organism>
<feature type="domain" description="HPt" evidence="22">
    <location>
        <begin position="967"/>
        <end position="1056"/>
    </location>
</feature>
<dbReference type="SMART" id="SM00062">
    <property type="entry name" value="PBPb"/>
    <property type="match status" value="2"/>
</dbReference>
<feature type="domain" description="Response regulatory" evidence="21">
    <location>
        <begin position="833"/>
        <end position="949"/>
    </location>
</feature>
<evidence type="ECO:0000259" key="21">
    <source>
        <dbReference type="PROSITE" id="PS50110"/>
    </source>
</evidence>
<evidence type="ECO:0000256" key="4">
    <source>
        <dbReference type="ARBA" id="ARBA00022475"/>
    </source>
</evidence>
<evidence type="ECO:0000256" key="9">
    <source>
        <dbReference type="ARBA" id="ARBA00022729"/>
    </source>
</evidence>
<dbReference type="InterPro" id="IPR011006">
    <property type="entry name" value="CheY-like_superfamily"/>
</dbReference>
<comment type="subcellular location">
    <subcellularLocation>
        <location evidence="2">Cell inner membrane</location>
        <topology evidence="2">Multi-pass membrane protein</topology>
    </subcellularLocation>
</comment>
<dbReference type="SUPFAM" id="SSF53850">
    <property type="entry name" value="Periplasmic binding protein-like II"/>
    <property type="match status" value="2"/>
</dbReference>
<dbReference type="PROSITE" id="PS50894">
    <property type="entry name" value="HPT"/>
    <property type="match status" value="1"/>
</dbReference>
<dbReference type="PROSITE" id="PS50110">
    <property type="entry name" value="RESPONSE_REGULATORY"/>
    <property type="match status" value="1"/>
</dbReference>
<dbReference type="EC" id="2.7.13.3" evidence="3"/>
<comment type="caution">
    <text evidence="23">The sequence shown here is derived from an EMBL/GenBank/DDBJ whole genome shotgun (WGS) entry which is preliminary data.</text>
</comment>
<keyword evidence="12" id="KW-0067">ATP-binding</keyword>
<dbReference type="CDD" id="cd13705">
    <property type="entry name" value="PBP2_BvgS_D1"/>
    <property type="match status" value="1"/>
</dbReference>
<feature type="transmembrane region" description="Helical" evidence="19">
    <location>
        <begin position="529"/>
        <end position="550"/>
    </location>
</feature>
<evidence type="ECO:0000256" key="18">
    <source>
        <dbReference type="SAM" id="Coils"/>
    </source>
</evidence>
<dbReference type="InterPro" id="IPR036097">
    <property type="entry name" value="HisK_dim/P_sf"/>
</dbReference>
<dbReference type="Gene3D" id="1.20.120.160">
    <property type="entry name" value="HPT domain"/>
    <property type="match status" value="1"/>
</dbReference>
<keyword evidence="10" id="KW-0547">Nucleotide-binding</keyword>
<evidence type="ECO:0000256" key="1">
    <source>
        <dbReference type="ARBA" id="ARBA00000085"/>
    </source>
</evidence>
<dbReference type="CDD" id="cd00082">
    <property type="entry name" value="HisKA"/>
    <property type="match status" value="1"/>
</dbReference>
<evidence type="ECO:0000256" key="17">
    <source>
        <dbReference type="PROSITE-ProRule" id="PRU00169"/>
    </source>
</evidence>
<accession>A0ABU1W1Y8</accession>
<evidence type="ECO:0000256" key="7">
    <source>
        <dbReference type="ARBA" id="ARBA00022679"/>
    </source>
</evidence>
<dbReference type="InterPro" id="IPR003661">
    <property type="entry name" value="HisK_dim/P_dom"/>
</dbReference>
<keyword evidence="11 23" id="KW-0418">Kinase</keyword>
<evidence type="ECO:0000256" key="12">
    <source>
        <dbReference type="ARBA" id="ARBA00022840"/>
    </source>
</evidence>
<dbReference type="PANTHER" id="PTHR43047:SF72">
    <property type="entry name" value="OSMOSENSING HISTIDINE PROTEIN KINASE SLN1"/>
    <property type="match status" value="1"/>
</dbReference>
<dbReference type="CDD" id="cd13707">
    <property type="entry name" value="PBP2_BvgS_D2"/>
    <property type="match status" value="1"/>
</dbReference>
<dbReference type="InterPro" id="IPR005467">
    <property type="entry name" value="His_kinase_dom"/>
</dbReference>
<feature type="modified residue" description="Phosphohistidine" evidence="16">
    <location>
        <position position="1006"/>
    </location>
</feature>
<dbReference type="CDD" id="cd17546">
    <property type="entry name" value="REC_hyHK_CKI1_RcsC-like"/>
    <property type="match status" value="1"/>
</dbReference>
<keyword evidence="24" id="KW-1185">Reference proteome</keyword>
<dbReference type="InterPro" id="IPR036641">
    <property type="entry name" value="HPT_dom_sf"/>
</dbReference>
<evidence type="ECO:0000256" key="8">
    <source>
        <dbReference type="ARBA" id="ARBA00022692"/>
    </source>
</evidence>
<dbReference type="InterPro" id="IPR001638">
    <property type="entry name" value="Solute-binding_3/MltF_N"/>
</dbReference>
<keyword evidence="6 17" id="KW-0597">Phosphoprotein</keyword>
<evidence type="ECO:0000256" key="16">
    <source>
        <dbReference type="PROSITE-ProRule" id="PRU00110"/>
    </source>
</evidence>
<dbReference type="Pfam" id="PF00497">
    <property type="entry name" value="SBP_bac_3"/>
    <property type="match status" value="2"/>
</dbReference>
<proteinExistence type="predicted"/>
<dbReference type="CDD" id="cd00088">
    <property type="entry name" value="HPT"/>
    <property type="match status" value="1"/>
</dbReference>
<evidence type="ECO:0000256" key="11">
    <source>
        <dbReference type="ARBA" id="ARBA00022777"/>
    </source>
</evidence>
<dbReference type="SMART" id="SM00448">
    <property type="entry name" value="REC"/>
    <property type="match status" value="1"/>
</dbReference>
<dbReference type="SMART" id="SM00073">
    <property type="entry name" value="HPT"/>
    <property type="match status" value="1"/>
</dbReference>
<dbReference type="PANTHER" id="PTHR43047">
    <property type="entry name" value="TWO-COMPONENT HISTIDINE PROTEIN KINASE"/>
    <property type="match status" value="1"/>
</dbReference>
<dbReference type="InterPro" id="IPR001789">
    <property type="entry name" value="Sig_transdc_resp-reg_receiver"/>
</dbReference>
<dbReference type="SMART" id="SM00387">
    <property type="entry name" value="HATPase_c"/>
    <property type="match status" value="1"/>
</dbReference>
<evidence type="ECO:0000313" key="23">
    <source>
        <dbReference type="EMBL" id="MDR7121966.1"/>
    </source>
</evidence>
<keyword evidence="5" id="KW-0997">Cell inner membrane</keyword>
<feature type="coiled-coil region" evidence="18">
    <location>
        <begin position="550"/>
        <end position="577"/>
    </location>
</feature>
<dbReference type="SUPFAM" id="SSF47384">
    <property type="entry name" value="Homodimeric domain of signal transducing histidine kinase"/>
    <property type="match status" value="1"/>
</dbReference>